<dbReference type="AlphaFoldDB" id="X0U8W2"/>
<organism evidence="1">
    <name type="scientific">marine sediment metagenome</name>
    <dbReference type="NCBI Taxonomy" id="412755"/>
    <lineage>
        <taxon>unclassified sequences</taxon>
        <taxon>metagenomes</taxon>
        <taxon>ecological metagenomes</taxon>
    </lineage>
</organism>
<name>X0U8W2_9ZZZZ</name>
<accession>X0U8W2</accession>
<dbReference type="SUPFAM" id="SSF46689">
    <property type="entry name" value="Homeodomain-like"/>
    <property type="match status" value="1"/>
</dbReference>
<gene>
    <name evidence="1" type="ORF">S01H1_34221</name>
</gene>
<dbReference type="EMBL" id="BARS01021291">
    <property type="protein sequence ID" value="GAG01950.1"/>
    <property type="molecule type" value="Genomic_DNA"/>
</dbReference>
<dbReference type="InterPro" id="IPR007367">
    <property type="entry name" value="DUF433"/>
</dbReference>
<dbReference type="InterPro" id="IPR009057">
    <property type="entry name" value="Homeodomain-like_sf"/>
</dbReference>
<sequence>MFQDNLSKRTEINPRIMVGKPVIKGTRIPVEIILQKLAQ</sequence>
<protein>
    <recommendedName>
        <fullName evidence="2">Antitoxin</fullName>
    </recommendedName>
</protein>
<dbReference type="Pfam" id="PF04255">
    <property type="entry name" value="DUF433"/>
    <property type="match status" value="1"/>
</dbReference>
<proteinExistence type="predicted"/>
<comment type="caution">
    <text evidence="1">The sequence shown here is derived from an EMBL/GenBank/DDBJ whole genome shotgun (WGS) entry which is preliminary data.</text>
</comment>
<dbReference type="InterPro" id="IPR036388">
    <property type="entry name" value="WH-like_DNA-bd_sf"/>
</dbReference>
<feature type="non-terminal residue" evidence="1">
    <location>
        <position position="39"/>
    </location>
</feature>
<evidence type="ECO:0000313" key="1">
    <source>
        <dbReference type="EMBL" id="GAG01950.1"/>
    </source>
</evidence>
<evidence type="ECO:0008006" key="2">
    <source>
        <dbReference type="Google" id="ProtNLM"/>
    </source>
</evidence>
<reference evidence="1" key="1">
    <citation type="journal article" date="2014" name="Front. Microbiol.">
        <title>High frequency of phylogenetically diverse reductive dehalogenase-homologous genes in deep subseafloor sedimentary metagenomes.</title>
        <authorList>
            <person name="Kawai M."/>
            <person name="Futagami T."/>
            <person name="Toyoda A."/>
            <person name="Takaki Y."/>
            <person name="Nishi S."/>
            <person name="Hori S."/>
            <person name="Arai W."/>
            <person name="Tsubouchi T."/>
            <person name="Morono Y."/>
            <person name="Uchiyama I."/>
            <person name="Ito T."/>
            <person name="Fujiyama A."/>
            <person name="Inagaki F."/>
            <person name="Takami H."/>
        </authorList>
    </citation>
    <scope>NUCLEOTIDE SEQUENCE</scope>
    <source>
        <strain evidence="1">Expedition CK06-06</strain>
    </source>
</reference>
<dbReference type="Gene3D" id="1.10.10.10">
    <property type="entry name" value="Winged helix-like DNA-binding domain superfamily/Winged helix DNA-binding domain"/>
    <property type="match status" value="1"/>
</dbReference>